<feature type="region of interest" description="Disordered" evidence="1">
    <location>
        <begin position="1"/>
        <end position="42"/>
    </location>
</feature>
<accession>A0A2N9EEH1</accession>
<protein>
    <submittedName>
        <fullName evidence="2">Uncharacterized protein</fullName>
    </submittedName>
</protein>
<gene>
    <name evidence="2" type="ORF">FSB_LOCUS5249</name>
</gene>
<name>A0A2N9EEH1_FAGSY</name>
<organism evidence="2">
    <name type="scientific">Fagus sylvatica</name>
    <name type="common">Beechnut</name>
    <dbReference type="NCBI Taxonomy" id="28930"/>
    <lineage>
        <taxon>Eukaryota</taxon>
        <taxon>Viridiplantae</taxon>
        <taxon>Streptophyta</taxon>
        <taxon>Embryophyta</taxon>
        <taxon>Tracheophyta</taxon>
        <taxon>Spermatophyta</taxon>
        <taxon>Magnoliopsida</taxon>
        <taxon>eudicotyledons</taxon>
        <taxon>Gunneridae</taxon>
        <taxon>Pentapetalae</taxon>
        <taxon>rosids</taxon>
        <taxon>fabids</taxon>
        <taxon>Fagales</taxon>
        <taxon>Fagaceae</taxon>
        <taxon>Fagus</taxon>
    </lineage>
</organism>
<evidence type="ECO:0000313" key="2">
    <source>
        <dbReference type="EMBL" id="SPC77367.1"/>
    </source>
</evidence>
<dbReference type="AlphaFoldDB" id="A0A2N9EEH1"/>
<proteinExistence type="predicted"/>
<sequence length="61" mass="6965">MNHQRDPRTPAGIKVVASSSNPGLDHRTTLNPHAAPKSVRDRMWVHTMPLPRTTQEAWRQQ</sequence>
<evidence type="ECO:0000256" key="1">
    <source>
        <dbReference type="SAM" id="MobiDB-lite"/>
    </source>
</evidence>
<reference evidence="2" key="1">
    <citation type="submission" date="2018-02" db="EMBL/GenBank/DDBJ databases">
        <authorList>
            <person name="Cohen D.B."/>
            <person name="Kent A.D."/>
        </authorList>
    </citation>
    <scope>NUCLEOTIDE SEQUENCE</scope>
</reference>
<dbReference type="EMBL" id="OIVN01000269">
    <property type="protein sequence ID" value="SPC77367.1"/>
    <property type="molecule type" value="Genomic_DNA"/>
</dbReference>